<dbReference type="GO" id="GO:0005886">
    <property type="term" value="C:plasma membrane"/>
    <property type="evidence" value="ECO:0007669"/>
    <property type="project" value="TreeGrafter"/>
</dbReference>
<dbReference type="GO" id="GO:0009306">
    <property type="term" value="P:protein secretion"/>
    <property type="evidence" value="ECO:0007669"/>
    <property type="project" value="InterPro"/>
</dbReference>
<dbReference type="PANTHER" id="PTHR30531:SF12">
    <property type="entry name" value="FLAGELLAR BIOSYNTHETIC PROTEIN FLHB"/>
    <property type="match status" value="1"/>
</dbReference>
<organism evidence="2 3">
    <name type="scientific">Candidatus Nitrohelix vancouverensis</name>
    <dbReference type="NCBI Taxonomy" id="2705534"/>
    <lineage>
        <taxon>Bacteria</taxon>
        <taxon>Pseudomonadati</taxon>
        <taxon>Nitrospinota/Tectimicrobiota group</taxon>
        <taxon>Nitrospinota</taxon>
        <taxon>Nitrospinia</taxon>
        <taxon>Nitrospinales</taxon>
        <taxon>Nitrospinaceae</taxon>
        <taxon>Candidatus Nitrohelix</taxon>
    </lineage>
</organism>
<dbReference type="Gene3D" id="3.40.1690.10">
    <property type="entry name" value="secretion proteins EscU"/>
    <property type="match status" value="1"/>
</dbReference>
<dbReference type="InterPro" id="IPR006135">
    <property type="entry name" value="T3SS_substrate_exporter"/>
</dbReference>
<evidence type="ECO:0000313" key="3">
    <source>
        <dbReference type="Proteomes" id="UP000594464"/>
    </source>
</evidence>
<evidence type="ECO:0000313" key="2">
    <source>
        <dbReference type="EMBL" id="QPJ66011.1"/>
    </source>
</evidence>
<comment type="similarity">
    <text evidence="1">Belongs to the type III secretion exporter family.</text>
</comment>
<accession>A0A7T0C3R6</accession>
<sequence>MNPANAPHRKTAVTLKYDAQKDEAPRVTAKGKGGVAEKIIELARQNGIPIKEDPDLTSVLSQIDVGKDIPPSLYKVVAELLTFVYQVNKKYTGPS</sequence>
<dbReference type="AlphaFoldDB" id="A0A7T0C3R6"/>
<evidence type="ECO:0000256" key="1">
    <source>
        <dbReference type="ARBA" id="ARBA00010690"/>
    </source>
</evidence>
<dbReference type="KEGG" id="nva:G3M78_11645"/>
<name>A0A7T0C3R6_9BACT</name>
<dbReference type="InterPro" id="IPR029025">
    <property type="entry name" value="T3SS_substrate_exporter_C"/>
</dbReference>
<dbReference type="SUPFAM" id="SSF160544">
    <property type="entry name" value="EscU C-terminal domain-like"/>
    <property type="match status" value="1"/>
</dbReference>
<gene>
    <name evidence="2" type="ORF">G3M78_11645</name>
</gene>
<dbReference type="Proteomes" id="UP000594464">
    <property type="component" value="Chromosome"/>
</dbReference>
<protein>
    <submittedName>
        <fullName evidence="2">EscU/YscU/HrcU family type III secretion system export apparatus switch protein</fullName>
    </submittedName>
</protein>
<proteinExistence type="inferred from homology"/>
<dbReference type="EMBL" id="CP048620">
    <property type="protein sequence ID" value="QPJ66011.1"/>
    <property type="molecule type" value="Genomic_DNA"/>
</dbReference>
<reference evidence="3" key="1">
    <citation type="submission" date="2020-02" db="EMBL/GenBank/DDBJ databases">
        <title>Genomic and physiological characterization of two novel Nitrospinaceae genera.</title>
        <authorList>
            <person name="Mueller A.J."/>
            <person name="Jung M.-Y."/>
            <person name="Strachan C.R."/>
            <person name="Herbold C.W."/>
            <person name="Kirkegaard R.H."/>
            <person name="Daims H."/>
        </authorList>
    </citation>
    <scope>NUCLEOTIDE SEQUENCE [LARGE SCALE GENOMIC DNA]</scope>
</reference>
<dbReference type="Pfam" id="PF01312">
    <property type="entry name" value="Bac_export_2"/>
    <property type="match status" value="1"/>
</dbReference>
<dbReference type="PANTHER" id="PTHR30531">
    <property type="entry name" value="FLAGELLAR BIOSYNTHETIC PROTEIN FLHB"/>
    <property type="match status" value="1"/>
</dbReference>